<keyword evidence="4 5" id="KW-0472">Membrane</keyword>
<dbReference type="InterPro" id="IPR011701">
    <property type="entry name" value="MFS"/>
</dbReference>
<feature type="transmembrane region" description="Helical" evidence="5">
    <location>
        <begin position="138"/>
        <end position="162"/>
    </location>
</feature>
<dbReference type="PANTHER" id="PTHR23501">
    <property type="entry name" value="MAJOR FACILITATOR SUPERFAMILY"/>
    <property type="match status" value="1"/>
</dbReference>
<evidence type="ECO:0000256" key="4">
    <source>
        <dbReference type="ARBA" id="ARBA00023136"/>
    </source>
</evidence>
<evidence type="ECO:0000256" key="5">
    <source>
        <dbReference type="SAM" id="Phobius"/>
    </source>
</evidence>
<dbReference type="GO" id="GO:0022857">
    <property type="term" value="F:transmembrane transporter activity"/>
    <property type="evidence" value="ECO:0007669"/>
    <property type="project" value="InterPro"/>
</dbReference>
<dbReference type="EMBL" id="JAKJXP020000137">
    <property type="protein sequence ID" value="KAK7743385.1"/>
    <property type="molecule type" value="Genomic_DNA"/>
</dbReference>
<dbReference type="Pfam" id="PF07690">
    <property type="entry name" value="MFS_1"/>
    <property type="match status" value="1"/>
</dbReference>
<feature type="transmembrane region" description="Helical" evidence="5">
    <location>
        <begin position="21"/>
        <end position="42"/>
    </location>
</feature>
<evidence type="ECO:0000313" key="7">
    <source>
        <dbReference type="Proteomes" id="UP001320420"/>
    </source>
</evidence>
<dbReference type="Proteomes" id="UP001320420">
    <property type="component" value="Unassembled WGS sequence"/>
</dbReference>
<dbReference type="AlphaFoldDB" id="A0AAN9U8L7"/>
<comment type="caution">
    <text evidence="6">The sequence shown here is derived from an EMBL/GenBank/DDBJ whole genome shotgun (WGS) entry which is preliminary data.</text>
</comment>
<name>A0AAN9U8L7_9PEZI</name>
<evidence type="ECO:0000256" key="2">
    <source>
        <dbReference type="ARBA" id="ARBA00022692"/>
    </source>
</evidence>
<feature type="transmembrane region" description="Helical" evidence="5">
    <location>
        <begin position="208"/>
        <end position="232"/>
    </location>
</feature>
<sequence length="267" mass="29442">MIVTGFYEAYLANHPFLRKSLFHDISSIITYIAAAIQGLMGYSPLDTGVALLPNLLLFAISGSVTGRLVTRLNSFRWAIWGGWLIGCAAPAIYMVWRINDTRPVWVIGFLVGGISHGAILTAQNFAAQAMCKHGDEGAAAAMYIFLRQFGMALGVGIGATTFQNVLKNKLRENGLPTEIADNSEAYIPTLHSLPNGPQRDTIYEAYKLGFQIVFATWLGLSVLILFLSLVFIKHADMNRKLISEHHLDSNRMMRHWGKKEAQGGQGE</sequence>
<keyword evidence="2 5" id="KW-0812">Transmembrane</keyword>
<keyword evidence="7" id="KW-1185">Reference proteome</keyword>
<organism evidence="6 7">
    <name type="scientific">Diatrype stigma</name>
    <dbReference type="NCBI Taxonomy" id="117547"/>
    <lineage>
        <taxon>Eukaryota</taxon>
        <taxon>Fungi</taxon>
        <taxon>Dikarya</taxon>
        <taxon>Ascomycota</taxon>
        <taxon>Pezizomycotina</taxon>
        <taxon>Sordariomycetes</taxon>
        <taxon>Xylariomycetidae</taxon>
        <taxon>Xylariales</taxon>
        <taxon>Diatrypaceae</taxon>
        <taxon>Diatrype</taxon>
    </lineage>
</organism>
<evidence type="ECO:0000256" key="3">
    <source>
        <dbReference type="ARBA" id="ARBA00022989"/>
    </source>
</evidence>
<feature type="transmembrane region" description="Helical" evidence="5">
    <location>
        <begin position="104"/>
        <end position="126"/>
    </location>
</feature>
<dbReference type="SUPFAM" id="SSF103473">
    <property type="entry name" value="MFS general substrate transporter"/>
    <property type="match status" value="1"/>
</dbReference>
<dbReference type="PANTHER" id="PTHR23501:SF94">
    <property type="entry name" value="MAJOR FACILITATOR SUPERFAMILY (MFS) PROFILE DOMAIN-CONTAINING PROTEIN"/>
    <property type="match status" value="1"/>
</dbReference>
<feature type="transmembrane region" description="Helical" evidence="5">
    <location>
        <begin position="48"/>
        <end position="70"/>
    </location>
</feature>
<reference evidence="6 7" key="1">
    <citation type="submission" date="2024-02" db="EMBL/GenBank/DDBJ databases">
        <title>De novo assembly and annotation of 12 fungi associated with fruit tree decline syndrome in Ontario, Canada.</title>
        <authorList>
            <person name="Sulman M."/>
            <person name="Ellouze W."/>
            <person name="Ilyukhin E."/>
        </authorList>
    </citation>
    <scope>NUCLEOTIDE SEQUENCE [LARGE SCALE GENOMIC DNA]</scope>
    <source>
        <strain evidence="6 7">M11/M66-122</strain>
    </source>
</reference>
<evidence type="ECO:0000313" key="6">
    <source>
        <dbReference type="EMBL" id="KAK7743385.1"/>
    </source>
</evidence>
<keyword evidence="3 5" id="KW-1133">Transmembrane helix</keyword>
<gene>
    <name evidence="6" type="ORF">SLS62_010622</name>
</gene>
<accession>A0AAN9U8L7</accession>
<dbReference type="Gene3D" id="1.20.1250.20">
    <property type="entry name" value="MFS general substrate transporter like domains"/>
    <property type="match status" value="1"/>
</dbReference>
<dbReference type="GO" id="GO:0005886">
    <property type="term" value="C:plasma membrane"/>
    <property type="evidence" value="ECO:0007669"/>
    <property type="project" value="TreeGrafter"/>
</dbReference>
<proteinExistence type="predicted"/>
<protein>
    <submittedName>
        <fullName evidence="6">Uncharacterized protein</fullName>
    </submittedName>
</protein>
<dbReference type="InterPro" id="IPR036259">
    <property type="entry name" value="MFS_trans_sf"/>
</dbReference>
<evidence type="ECO:0000256" key="1">
    <source>
        <dbReference type="ARBA" id="ARBA00004141"/>
    </source>
</evidence>
<feature type="transmembrane region" description="Helical" evidence="5">
    <location>
        <begin position="77"/>
        <end position="98"/>
    </location>
</feature>
<comment type="subcellular location">
    <subcellularLocation>
        <location evidence="1">Membrane</location>
        <topology evidence="1">Multi-pass membrane protein</topology>
    </subcellularLocation>
</comment>